<protein>
    <recommendedName>
        <fullName evidence="3">C2H2-type domain-containing protein</fullName>
    </recommendedName>
</protein>
<dbReference type="EMBL" id="QWIP01000124">
    <property type="protein sequence ID" value="RMY72262.1"/>
    <property type="molecule type" value="Genomic_DNA"/>
</dbReference>
<keyword evidence="1" id="KW-0862">Zinc</keyword>
<dbReference type="AlphaFoldDB" id="A0A3M7E6M7"/>
<feature type="compositionally biased region" description="Basic and acidic residues" evidence="2">
    <location>
        <begin position="669"/>
        <end position="687"/>
    </location>
</feature>
<dbReference type="PANTHER" id="PTHR35391:SF5">
    <property type="entry name" value="DUF6590 DOMAIN-CONTAINING PROTEIN"/>
    <property type="match status" value="1"/>
</dbReference>
<keyword evidence="1" id="KW-0479">Metal-binding</keyword>
<feature type="domain" description="C2H2-type" evidence="3">
    <location>
        <begin position="493"/>
        <end position="522"/>
    </location>
</feature>
<reference evidence="4 5" key="1">
    <citation type="journal article" date="2018" name="BMC Genomics">
        <title>Genomic evidence for intraspecific hybridization in a clonal and extremely halotolerant yeast.</title>
        <authorList>
            <person name="Gostincar C."/>
            <person name="Stajich J.E."/>
            <person name="Zupancic J."/>
            <person name="Zalar P."/>
            <person name="Gunde-Cimerman N."/>
        </authorList>
    </citation>
    <scope>NUCLEOTIDE SEQUENCE [LARGE SCALE GENOMIC DNA]</scope>
    <source>
        <strain evidence="4 5">EXF-2682</strain>
    </source>
</reference>
<dbReference type="PROSITE" id="PS50157">
    <property type="entry name" value="ZINC_FINGER_C2H2_2"/>
    <property type="match status" value="1"/>
</dbReference>
<dbReference type="PANTHER" id="PTHR35391">
    <property type="entry name" value="C2H2-TYPE DOMAIN-CONTAINING PROTEIN-RELATED"/>
    <property type="match status" value="1"/>
</dbReference>
<dbReference type="OrthoDB" id="6077919at2759"/>
<dbReference type="GO" id="GO:0008270">
    <property type="term" value="F:zinc ion binding"/>
    <property type="evidence" value="ECO:0007669"/>
    <property type="project" value="UniProtKB-KW"/>
</dbReference>
<sequence length="760" mass="85471">MMDENHWQTSFNSDGFEHQVTIVDQPFVSNDDTDIFAHFDHPYGRDGPAVEDLTVQRPGTQVNVQEILPFTKRLDEPPRPFHANPQASFQTQQVPLHPAYLDGQLSLASSGGLRLGGPYEDSRSSFSSSSGFFSRASGDAQQLYGVHPDTHDHPNLVRNLDAPGYTDDVFTVRSDPTANRGTAARVGGRLGRTKQTFPCPLCSRVLRNSSEYRPSKHASQHTRPHRCLEPGCKRSLGFATNNDLERHRKSVHRKTPTVGMKRGYVCKACPPVPEGHKVKFWPRRDNFKAHALRKHVSGDRKALEELLTVSETERPPDAVDAGSESVCDAVYHADDHTQHANYEMSSSMTVPSATADIFQQNDYLSIINIENAIAGIGEQLADLSDIEKERCSEYDGISTTLGANSTASSTTVTNMAIHTRSRPVVTQVSGLQSPHMPKLELSSSGVYPTFDVDSVEWPQQQERPLFARPALHPQESSHRQSVGQDCRHSDGDFICDEPGCGKRKKRECDLRKHRKRHSRPYGCTFADCWKRFGSRNDWKRHENSQHFLIDQWRCDMIVEGNHKCGSLFQSDDAMRKHLIAQHTRALQLEASRKGNPLQRLVTLKVEHMHIGREAHHYFWCGFCDRLIAPVKEAPNAWEDRFRHVGDHYDKENKHVDDWICVQANRRKGDISKPDRRKGNGSNEVKDDLDSDFDLEDAGIPNASPVSTDGSVVGFTPPSSRSQVRKPNKRQRIDEGADVDAEHVSDHEWGLGSLSKGAEWK</sequence>
<dbReference type="Proteomes" id="UP000269276">
    <property type="component" value="Unassembled WGS sequence"/>
</dbReference>
<evidence type="ECO:0000313" key="4">
    <source>
        <dbReference type="EMBL" id="RMY72262.1"/>
    </source>
</evidence>
<dbReference type="VEuPathDB" id="FungiDB:BTJ68_02440"/>
<comment type="caution">
    <text evidence="4">The sequence shown here is derived from an EMBL/GenBank/DDBJ whole genome shotgun (WGS) entry which is preliminary data.</text>
</comment>
<accession>A0A3M7E6M7</accession>
<dbReference type="Gene3D" id="3.30.160.60">
    <property type="entry name" value="Classic Zinc Finger"/>
    <property type="match status" value="1"/>
</dbReference>
<organism evidence="4 5">
    <name type="scientific">Hortaea werneckii</name>
    <name type="common">Black yeast</name>
    <name type="synonym">Cladosporium werneckii</name>
    <dbReference type="NCBI Taxonomy" id="91943"/>
    <lineage>
        <taxon>Eukaryota</taxon>
        <taxon>Fungi</taxon>
        <taxon>Dikarya</taxon>
        <taxon>Ascomycota</taxon>
        <taxon>Pezizomycotina</taxon>
        <taxon>Dothideomycetes</taxon>
        <taxon>Dothideomycetidae</taxon>
        <taxon>Mycosphaerellales</taxon>
        <taxon>Teratosphaeriaceae</taxon>
        <taxon>Hortaea</taxon>
    </lineage>
</organism>
<dbReference type="SMART" id="SM00355">
    <property type="entry name" value="ZnF_C2H2"/>
    <property type="match status" value="6"/>
</dbReference>
<proteinExistence type="predicted"/>
<name>A0A3M7E6M7_HORWE</name>
<keyword evidence="1" id="KW-0863">Zinc-finger</keyword>
<evidence type="ECO:0000256" key="1">
    <source>
        <dbReference type="PROSITE-ProRule" id="PRU00042"/>
    </source>
</evidence>
<evidence type="ECO:0000259" key="3">
    <source>
        <dbReference type="PROSITE" id="PS50157"/>
    </source>
</evidence>
<evidence type="ECO:0000256" key="2">
    <source>
        <dbReference type="SAM" id="MobiDB-lite"/>
    </source>
</evidence>
<dbReference type="PROSITE" id="PS00028">
    <property type="entry name" value="ZINC_FINGER_C2H2_1"/>
    <property type="match status" value="1"/>
</dbReference>
<gene>
    <name evidence="4" type="ORF">D0863_04632</name>
</gene>
<dbReference type="InterPro" id="IPR013087">
    <property type="entry name" value="Znf_C2H2_type"/>
</dbReference>
<feature type="compositionally biased region" description="Basic and acidic residues" evidence="2">
    <location>
        <begin position="730"/>
        <end position="748"/>
    </location>
</feature>
<feature type="region of interest" description="Disordered" evidence="2">
    <location>
        <begin position="669"/>
        <end position="760"/>
    </location>
</feature>
<evidence type="ECO:0000313" key="5">
    <source>
        <dbReference type="Proteomes" id="UP000269276"/>
    </source>
</evidence>